<keyword evidence="1" id="KW-0812">Transmembrane</keyword>
<dbReference type="Proteomes" id="UP000005317">
    <property type="component" value="Unassembled WGS sequence"/>
</dbReference>
<name>A0A656HFT2_THINJ</name>
<dbReference type="Gene3D" id="3.40.30.10">
    <property type="entry name" value="Glutaredoxin"/>
    <property type="match status" value="1"/>
</dbReference>
<accession>A0A656HFT2</accession>
<evidence type="ECO:0000256" key="1">
    <source>
        <dbReference type="SAM" id="Phobius"/>
    </source>
</evidence>
<keyword evidence="1" id="KW-0472">Membrane</keyword>
<keyword evidence="4" id="KW-1185">Reference proteome</keyword>
<gene>
    <name evidence="3" type="ORF">Thini_3261</name>
</gene>
<dbReference type="PANTHER" id="PTHR42852">
    <property type="entry name" value="THIOL:DISULFIDE INTERCHANGE PROTEIN DSBE"/>
    <property type="match status" value="1"/>
</dbReference>
<dbReference type="PROSITE" id="PS51352">
    <property type="entry name" value="THIOREDOXIN_2"/>
    <property type="match status" value="1"/>
</dbReference>
<dbReference type="GO" id="GO:0016491">
    <property type="term" value="F:oxidoreductase activity"/>
    <property type="evidence" value="ECO:0007669"/>
    <property type="project" value="InterPro"/>
</dbReference>
<keyword evidence="1" id="KW-1133">Transmembrane helix</keyword>
<dbReference type="GO" id="GO:0016209">
    <property type="term" value="F:antioxidant activity"/>
    <property type="evidence" value="ECO:0007669"/>
    <property type="project" value="InterPro"/>
</dbReference>
<dbReference type="InterPro" id="IPR036249">
    <property type="entry name" value="Thioredoxin-like_sf"/>
</dbReference>
<evidence type="ECO:0000259" key="2">
    <source>
        <dbReference type="PROSITE" id="PS51352"/>
    </source>
</evidence>
<proteinExistence type="predicted"/>
<dbReference type="PANTHER" id="PTHR42852:SF17">
    <property type="entry name" value="THIOREDOXIN-LIKE PROTEIN HI_1115"/>
    <property type="match status" value="1"/>
</dbReference>
<reference evidence="4" key="1">
    <citation type="journal article" date="2011" name="Stand. Genomic Sci.">
        <title>Genome sequence of the filamentous, gliding Thiothrix nivea neotype strain (JP2(T)).</title>
        <authorList>
            <person name="Lapidus A."/>
            <person name="Nolan M."/>
            <person name="Lucas S."/>
            <person name="Glavina Del Rio T."/>
            <person name="Tice H."/>
            <person name="Cheng J.F."/>
            <person name="Tapia R."/>
            <person name="Han C."/>
            <person name="Goodwin L."/>
            <person name="Pitluck S."/>
            <person name="Liolios K."/>
            <person name="Pagani I."/>
            <person name="Ivanova N."/>
            <person name="Huntemann M."/>
            <person name="Mavromatis K."/>
            <person name="Mikhailova N."/>
            <person name="Pati A."/>
            <person name="Chen A."/>
            <person name="Palaniappan K."/>
            <person name="Land M."/>
            <person name="Brambilla E.M."/>
            <person name="Rohde M."/>
            <person name="Abt B."/>
            <person name="Verbarg S."/>
            <person name="Goker M."/>
            <person name="Bristow J."/>
            <person name="Eisen J.A."/>
            <person name="Markowitz V."/>
            <person name="Hugenholtz P."/>
            <person name="Kyrpides N.C."/>
            <person name="Klenk H.P."/>
            <person name="Woyke T."/>
        </authorList>
    </citation>
    <scope>NUCLEOTIDE SEQUENCE [LARGE SCALE GENOMIC DNA]</scope>
    <source>
        <strain evidence="4">ATCC 35100 / DSM 5205 / JP2</strain>
    </source>
</reference>
<feature type="domain" description="Thioredoxin" evidence="2">
    <location>
        <begin position="41"/>
        <end position="178"/>
    </location>
</feature>
<evidence type="ECO:0000313" key="4">
    <source>
        <dbReference type="Proteomes" id="UP000005317"/>
    </source>
</evidence>
<dbReference type="InterPro" id="IPR050553">
    <property type="entry name" value="Thioredoxin_ResA/DsbE_sf"/>
</dbReference>
<feature type="transmembrane region" description="Helical" evidence="1">
    <location>
        <begin position="17"/>
        <end position="34"/>
    </location>
</feature>
<sequence>MKETTTDSDAPGKRRRWLRWLLEGLIIFAIIFGLRTWQQRGMLEGEAPDFERVSLNGGDIHLDDYRGQPILLHFWASWCPMCELEQDSITAISKDWKVITVAFQSGGKDEVQRYLERKKLTGWITVVDEDGSLAAQYGIRGVPTSYVLDAEGSIRFREVGLTSGWGLRLRLWLADLLVGA</sequence>
<dbReference type="CDD" id="cd03011">
    <property type="entry name" value="TlpA_like_ScsD_MtbDsbE"/>
    <property type="match status" value="1"/>
</dbReference>
<dbReference type="Pfam" id="PF00578">
    <property type="entry name" value="AhpC-TSA"/>
    <property type="match status" value="1"/>
</dbReference>
<dbReference type="RefSeq" id="WP_002709674.1">
    <property type="nucleotide sequence ID" value="NZ_JH651384.1"/>
</dbReference>
<dbReference type="EMBL" id="JH651384">
    <property type="protein sequence ID" value="EIJ35778.1"/>
    <property type="molecule type" value="Genomic_DNA"/>
</dbReference>
<evidence type="ECO:0000313" key="3">
    <source>
        <dbReference type="EMBL" id="EIJ35778.1"/>
    </source>
</evidence>
<organism evidence="3 4">
    <name type="scientific">Thiothrix nivea (strain ATCC 35100 / DSM 5205 / JP2)</name>
    <dbReference type="NCBI Taxonomy" id="870187"/>
    <lineage>
        <taxon>Bacteria</taxon>
        <taxon>Pseudomonadati</taxon>
        <taxon>Pseudomonadota</taxon>
        <taxon>Gammaproteobacteria</taxon>
        <taxon>Thiotrichales</taxon>
        <taxon>Thiotrichaceae</taxon>
        <taxon>Thiothrix</taxon>
    </lineage>
</organism>
<dbReference type="AlphaFoldDB" id="A0A656HFT2"/>
<dbReference type="InterPro" id="IPR013766">
    <property type="entry name" value="Thioredoxin_domain"/>
</dbReference>
<dbReference type="InterPro" id="IPR000866">
    <property type="entry name" value="AhpC/TSA"/>
</dbReference>
<dbReference type="SUPFAM" id="SSF52833">
    <property type="entry name" value="Thioredoxin-like"/>
    <property type="match status" value="1"/>
</dbReference>
<dbReference type="OrthoDB" id="9799347at2"/>
<protein>
    <submittedName>
        <fullName evidence="3">Alkyl hydroperoxide reductase/ Thiol specific antioxidant/ Mal allergen</fullName>
    </submittedName>
</protein>